<dbReference type="Pfam" id="PF01514">
    <property type="entry name" value="YscJ_FliF"/>
    <property type="match status" value="1"/>
</dbReference>
<dbReference type="InterPro" id="IPR000067">
    <property type="entry name" value="FlgMring_FliF"/>
</dbReference>
<keyword evidence="5 11" id="KW-0812">Transmembrane</keyword>
<dbReference type="GO" id="GO:0071973">
    <property type="term" value="P:bacterial-type flagellum-dependent cell motility"/>
    <property type="evidence" value="ECO:0007669"/>
    <property type="project" value="InterPro"/>
</dbReference>
<keyword evidence="7 11" id="KW-0472">Membrane</keyword>
<comment type="function">
    <text evidence="9">The M ring may be actively involved in energy transduction.</text>
</comment>
<feature type="compositionally biased region" description="Gly residues" evidence="10">
    <location>
        <begin position="334"/>
        <end position="343"/>
    </location>
</feature>
<feature type="compositionally biased region" description="Polar residues" evidence="10">
    <location>
        <begin position="275"/>
        <end position="284"/>
    </location>
</feature>
<feature type="transmembrane region" description="Helical" evidence="11">
    <location>
        <begin position="25"/>
        <end position="44"/>
    </location>
</feature>
<evidence type="ECO:0000313" key="14">
    <source>
        <dbReference type="EMBL" id="MBB5019876.1"/>
    </source>
</evidence>
<evidence type="ECO:0000313" key="15">
    <source>
        <dbReference type="Proteomes" id="UP000575898"/>
    </source>
</evidence>
<dbReference type="PANTHER" id="PTHR30046">
    <property type="entry name" value="FLAGELLAR M-RING PROTEIN"/>
    <property type="match status" value="1"/>
</dbReference>
<dbReference type="PRINTS" id="PR01009">
    <property type="entry name" value="FLGMRINGFLIF"/>
</dbReference>
<dbReference type="PANTHER" id="PTHR30046:SF0">
    <property type="entry name" value="FLAGELLAR M-RING PROTEIN"/>
    <property type="match status" value="1"/>
</dbReference>
<evidence type="ECO:0000256" key="6">
    <source>
        <dbReference type="ARBA" id="ARBA00022989"/>
    </source>
</evidence>
<proteinExistence type="inferred from homology"/>
<comment type="caution">
    <text evidence="14">The sequence shown here is derived from an EMBL/GenBank/DDBJ whole genome shotgun (WGS) entry which is preliminary data.</text>
</comment>
<keyword evidence="15" id="KW-1185">Reference proteome</keyword>
<dbReference type="Proteomes" id="UP000575898">
    <property type="component" value="Unassembled WGS sequence"/>
</dbReference>
<name>A0A840MU33_9PROT</name>
<dbReference type="InterPro" id="IPR006182">
    <property type="entry name" value="FliF_N_dom"/>
</dbReference>
<dbReference type="GO" id="GO:0009431">
    <property type="term" value="C:bacterial-type flagellum basal body, MS ring"/>
    <property type="evidence" value="ECO:0007669"/>
    <property type="project" value="InterPro"/>
</dbReference>
<evidence type="ECO:0000256" key="11">
    <source>
        <dbReference type="SAM" id="Phobius"/>
    </source>
</evidence>
<dbReference type="Pfam" id="PF08345">
    <property type="entry name" value="YscJ_FliF_C"/>
    <property type="match status" value="1"/>
</dbReference>
<sequence>MPEALRQILENIRQRFSSLPNNQKIAVIVGLATVVAMIVATLLWTQSTPYKVLFSNVSDRDGGAITQSLQQLNIPYKIEAGGTISVPAEAVYDTRLKLAAQGLPKGGTVGFELMDNQKLGVSQFAEQINYQRSIEGELARSIETLSSVQTARVHLAIPRQTVFLREQQKPSASVLVTLHPGRVLDGAQVAAIVHLIASSVPDMPVKSVTVVDQNGDLLSKSLDGISSTGLDPRQLNFVRQVERDYVKRIETILEQIVGKGNVKAEVTADLDFAETEQTSETFRPNSPPEKSAIRSQQSVETVNGAAANPSGIPGAFSNQPPGNATAPITTQPGQGTGGAGAATGQGTTHRESTINYEVDKTVQHVKQSLGNIKRLSAAVVVNYKGEKDKEGKLLFKARPANEMTQITNLVREAMGYSQQRGDSVNVVNAPFADANVEPPSMVERLTQEARANWQQIFKNALIALVVLYLIFGVIRPAIKYMTREPEPEKSEPQYAPGSPEEAAAQEAQALAEQGDVEQAERLATYADNLQMAKDLSKNDPRMVASVVRTWVMAEDE</sequence>
<evidence type="ECO:0000256" key="9">
    <source>
        <dbReference type="PIRNR" id="PIRNR004862"/>
    </source>
</evidence>
<dbReference type="PIRSF" id="PIRSF004862">
    <property type="entry name" value="FliF"/>
    <property type="match status" value="1"/>
</dbReference>
<reference evidence="14 15" key="1">
    <citation type="submission" date="2020-08" db="EMBL/GenBank/DDBJ databases">
        <title>Genomic Encyclopedia of Type Strains, Phase IV (KMG-IV): sequencing the most valuable type-strain genomes for metagenomic binning, comparative biology and taxonomic classification.</title>
        <authorList>
            <person name="Goeker M."/>
        </authorList>
    </citation>
    <scope>NUCLEOTIDE SEQUENCE [LARGE SCALE GENOMIC DNA]</scope>
    <source>
        <strain evidence="14 15">DSM 27165</strain>
    </source>
</reference>
<keyword evidence="4" id="KW-1003">Cell membrane</keyword>
<organism evidence="14 15">
    <name type="scientific">Chitinivorax tropicus</name>
    <dbReference type="NCBI Taxonomy" id="714531"/>
    <lineage>
        <taxon>Bacteria</taxon>
        <taxon>Pseudomonadati</taxon>
        <taxon>Pseudomonadota</taxon>
        <taxon>Betaproteobacteria</taxon>
        <taxon>Chitinivorax</taxon>
    </lineage>
</organism>
<evidence type="ECO:0000256" key="3">
    <source>
        <dbReference type="ARBA" id="ARBA00007971"/>
    </source>
</evidence>
<comment type="similarity">
    <text evidence="3 9">Belongs to the FliF family.</text>
</comment>
<evidence type="ECO:0000256" key="4">
    <source>
        <dbReference type="ARBA" id="ARBA00022475"/>
    </source>
</evidence>
<keyword evidence="14" id="KW-0282">Flagellum</keyword>
<keyword evidence="8 9" id="KW-0975">Bacterial flagellum</keyword>
<evidence type="ECO:0000256" key="8">
    <source>
        <dbReference type="ARBA" id="ARBA00023143"/>
    </source>
</evidence>
<gene>
    <name evidence="14" type="ORF">HNQ59_003184</name>
</gene>
<feature type="compositionally biased region" description="Low complexity" evidence="10">
    <location>
        <begin position="500"/>
        <end position="513"/>
    </location>
</feature>
<dbReference type="Gene3D" id="3.30.300.30">
    <property type="match status" value="1"/>
</dbReference>
<evidence type="ECO:0000256" key="2">
    <source>
        <dbReference type="ARBA" id="ARBA00004651"/>
    </source>
</evidence>
<comment type="subcellular location">
    <subcellularLocation>
        <location evidence="1 9">Bacterial flagellum basal body</location>
    </subcellularLocation>
    <subcellularLocation>
        <location evidence="2">Cell membrane</location>
        <topology evidence="2">Multi-pass membrane protein</topology>
    </subcellularLocation>
</comment>
<dbReference type="GO" id="GO:0003774">
    <property type="term" value="F:cytoskeletal motor activity"/>
    <property type="evidence" value="ECO:0007669"/>
    <property type="project" value="InterPro"/>
</dbReference>
<keyword evidence="6 11" id="KW-1133">Transmembrane helix</keyword>
<evidence type="ECO:0000256" key="5">
    <source>
        <dbReference type="ARBA" id="ARBA00022692"/>
    </source>
</evidence>
<dbReference type="InterPro" id="IPR043427">
    <property type="entry name" value="YscJ/FliF"/>
</dbReference>
<dbReference type="InterPro" id="IPR013556">
    <property type="entry name" value="Flag_M-ring_C"/>
</dbReference>
<dbReference type="InterPro" id="IPR045851">
    <property type="entry name" value="AMP-bd_C_sf"/>
</dbReference>
<accession>A0A840MU33</accession>
<dbReference type="AlphaFoldDB" id="A0A840MU33"/>
<evidence type="ECO:0000259" key="12">
    <source>
        <dbReference type="Pfam" id="PF01514"/>
    </source>
</evidence>
<feature type="domain" description="Flagellar M-ring N-terminal" evidence="12">
    <location>
        <begin position="46"/>
        <end position="219"/>
    </location>
</feature>
<feature type="domain" description="Flagellar M-ring C-terminal" evidence="13">
    <location>
        <begin position="253"/>
        <end position="431"/>
    </location>
</feature>
<dbReference type="GO" id="GO:0005886">
    <property type="term" value="C:plasma membrane"/>
    <property type="evidence" value="ECO:0007669"/>
    <property type="project" value="UniProtKB-SubCell"/>
</dbReference>
<feature type="region of interest" description="Disordered" evidence="10">
    <location>
        <begin position="274"/>
        <end position="350"/>
    </location>
</feature>
<protein>
    <recommendedName>
        <fullName evidence="9">Flagellar M-ring protein</fullName>
    </recommendedName>
</protein>
<keyword evidence="14" id="KW-0969">Cilium</keyword>
<feature type="transmembrane region" description="Helical" evidence="11">
    <location>
        <begin position="456"/>
        <end position="474"/>
    </location>
</feature>
<feature type="region of interest" description="Disordered" evidence="10">
    <location>
        <begin position="484"/>
        <end position="517"/>
    </location>
</feature>
<keyword evidence="14" id="KW-0966">Cell projection</keyword>
<dbReference type="NCBIfam" id="TIGR00206">
    <property type="entry name" value="fliF"/>
    <property type="match status" value="1"/>
</dbReference>
<evidence type="ECO:0000256" key="7">
    <source>
        <dbReference type="ARBA" id="ARBA00023136"/>
    </source>
</evidence>
<dbReference type="EMBL" id="JACHHY010000021">
    <property type="protein sequence ID" value="MBB5019876.1"/>
    <property type="molecule type" value="Genomic_DNA"/>
</dbReference>
<dbReference type="RefSeq" id="WP_184041298.1">
    <property type="nucleotide sequence ID" value="NZ_JACHHY010000021.1"/>
</dbReference>
<evidence type="ECO:0000256" key="10">
    <source>
        <dbReference type="SAM" id="MobiDB-lite"/>
    </source>
</evidence>
<evidence type="ECO:0000256" key="1">
    <source>
        <dbReference type="ARBA" id="ARBA00004117"/>
    </source>
</evidence>
<evidence type="ECO:0000259" key="13">
    <source>
        <dbReference type="Pfam" id="PF08345"/>
    </source>
</evidence>